<dbReference type="PANTHER" id="PTHR45749">
    <property type="match status" value="1"/>
</dbReference>
<evidence type="ECO:0000313" key="4">
    <source>
        <dbReference type="EMBL" id="CAF3638655.1"/>
    </source>
</evidence>
<feature type="region of interest" description="Disordered" evidence="1">
    <location>
        <begin position="628"/>
        <end position="648"/>
    </location>
</feature>
<name>A0A8S2HGG7_9BILA</name>
<dbReference type="EMBL" id="CAJNOK010002292">
    <property type="protein sequence ID" value="CAF0853494.1"/>
    <property type="molecule type" value="Genomic_DNA"/>
</dbReference>
<dbReference type="InterPro" id="IPR025398">
    <property type="entry name" value="DUF4371"/>
</dbReference>
<reference evidence="4" key="1">
    <citation type="submission" date="2021-02" db="EMBL/GenBank/DDBJ databases">
        <authorList>
            <person name="Nowell W R."/>
        </authorList>
    </citation>
    <scope>NUCLEOTIDE SEQUENCE</scope>
</reference>
<evidence type="ECO:0000256" key="1">
    <source>
        <dbReference type="SAM" id="MobiDB-lite"/>
    </source>
</evidence>
<gene>
    <name evidence="3" type="ORF">OVA965_LOCUS7267</name>
    <name evidence="4" type="ORF">TMI583_LOCUS7263</name>
</gene>
<feature type="compositionally biased region" description="Polar residues" evidence="1">
    <location>
        <begin position="629"/>
        <end position="648"/>
    </location>
</feature>
<accession>A0A8S2HGG7</accession>
<protein>
    <recommendedName>
        <fullName evidence="2">DUF4371 domain-containing protein</fullName>
    </recommendedName>
</protein>
<dbReference type="Proteomes" id="UP000677228">
    <property type="component" value="Unassembled WGS sequence"/>
</dbReference>
<feature type="domain" description="DUF4371" evidence="2">
    <location>
        <begin position="681"/>
        <end position="911"/>
    </location>
</feature>
<sequence length="918" mass="105512">MLQTQTQVSDLGLVTGYSIEDLKLEEPDMNTCSNILTKMDYLTKLFQEQLQRISKQWKTIKLSRMKWFFGVIDRVEEEMQLLTPFLDDEARRCLPSVMAYWRDQKFIQNVCRGCQKIVQLCNLDTNPVAIDEILAINDETLCETCHAAYQEFSDVCYSKQPKPVLNISSHFYSSIHLIEFLATLNRTDFDDLLEAITEWEESSVSPQTIIEFQSIGSFLGQLLTYCSTEQTSSSLLSTSTKKSLNEFFQQVNKLMENPDFANIVKYFESCSVSLIGIKCLYLDLTDKEESKRIKIFHIINNSTINFSHSVKFDVCVQTENGEKFWYVELTELRDRARLIEYSGNEKRAIRIQQREYDEETEKKMLKSLVALTDVIENALQNLRELDIMGYPYIEQYTKSDRIFTCNKCDFAELHKFLLSLQEILTIWEQKLVSSYEIHHDLTYLCGQQIWRVEEALINYRTLNKHHPGYNLLQYIGVEKLTTDIPTINLNLPAEERLEVLGKILTSQRIHPQSSEVFENVTSNDARYKKLFVVETSVDGLYRGILSLSCIHEAVKTNKRLWIFFDEFNTTKNVGLIKEIVCERTLLGERLPENMVFLGACNPSISTSPSNQCLTDVSTSCSTNLSLNNEKSLPKSSSKVCPTDISQTSRDLPAQPRLAVYPADNENRSFQVRCTPTRTQRDAFTTCGFNNWNRALANDRGFDKHVNCQSHITSLANFSEYKSRQKSNTSVINVLEKQRAEQILYNRSKLIKISSAILLCAKQLIALRGHDERIDSNNRGNLIEILKWCAKTDPLAKAVLEESAANATYISHHIQNELLSIMANQIRDNIAEKLNGNVYVLLADEATDVSHNKQLSICLRAVDDQYKIKEYFMGFVRLCRFDAATLAKEISDFLIKHNISFSMCIAQCYDGYIEDNLNT</sequence>
<dbReference type="EMBL" id="CAJOBA010002292">
    <property type="protein sequence ID" value="CAF3638655.1"/>
    <property type="molecule type" value="Genomic_DNA"/>
</dbReference>
<dbReference type="AlphaFoldDB" id="A0A8S2HGG7"/>
<evidence type="ECO:0000259" key="2">
    <source>
        <dbReference type="Pfam" id="PF14291"/>
    </source>
</evidence>
<proteinExistence type="predicted"/>
<dbReference type="PANTHER" id="PTHR45749:SF21">
    <property type="entry name" value="DUF4371 DOMAIN-CONTAINING PROTEIN"/>
    <property type="match status" value="1"/>
</dbReference>
<dbReference type="Proteomes" id="UP000682733">
    <property type="component" value="Unassembled WGS sequence"/>
</dbReference>
<evidence type="ECO:0000313" key="3">
    <source>
        <dbReference type="EMBL" id="CAF0853494.1"/>
    </source>
</evidence>
<dbReference type="Pfam" id="PF14291">
    <property type="entry name" value="DUF4371"/>
    <property type="match status" value="1"/>
</dbReference>
<evidence type="ECO:0000313" key="5">
    <source>
        <dbReference type="Proteomes" id="UP000682733"/>
    </source>
</evidence>
<comment type="caution">
    <text evidence="4">The sequence shown here is derived from an EMBL/GenBank/DDBJ whole genome shotgun (WGS) entry which is preliminary data.</text>
</comment>
<organism evidence="4 5">
    <name type="scientific">Didymodactylos carnosus</name>
    <dbReference type="NCBI Taxonomy" id="1234261"/>
    <lineage>
        <taxon>Eukaryota</taxon>
        <taxon>Metazoa</taxon>
        <taxon>Spiralia</taxon>
        <taxon>Gnathifera</taxon>
        <taxon>Rotifera</taxon>
        <taxon>Eurotatoria</taxon>
        <taxon>Bdelloidea</taxon>
        <taxon>Philodinida</taxon>
        <taxon>Philodinidae</taxon>
        <taxon>Didymodactylos</taxon>
    </lineage>
</organism>